<dbReference type="SUPFAM" id="SSF53681">
    <property type="entry name" value="Aspartate/glutamate racemase"/>
    <property type="match status" value="2"/>
</dbReference>
<dbReference type="InterPro" id="IPR015942">
    <property type="entry name" value="Asp/Glu/hydantoin_racemase"/>
</dbReference>
<proteinExistence type="inferred from homology"/>
<organism evidence="3 4">
    <name type="scientific">Amantichitinum ursilacus</name>
    <dbReference type="NCBI Taxonomy" id="857265"/>
    <lineage>
        <taxon>Bacteria</taxon>
        <taxon>Pseudomonadati</taxon>
        <taxon>Pseudomonadota</taxon>
        <taxon>Betaproteobacteria</taxon>
        <taxon>Neisseriales</taxon>
        <taxon>Chitinibacteraceae</taxon>
        <taxon>Amantichitinum</taxon>
    </lineage>
</organism>
<dbReference type="InterPro" id="IPR004380">
    <property type="entry name" value="Asp_race"/>
</dbReference>
<dbReference type="OrthoDB" id="9803739at2"/>
<evidence type="ECO:0000313" key="4">
    <source>
        <dbReference type="Proteomes" id="UP000037939"/>
    </source>
</evidence>
<keyword evidence="4" id="KW-1185">Reference proteome</keyword>
<dbReference type="NCBIfam" id="TIGR00035">
    <property type="entry name" value="asp_race"/>
    <property type="match status" value="1"/>
</dbReference>
<evidence type="ECO:0000313" key="3">
    <source>
        <dbReference type="EMBL" id="KPC53698.1"/>
    </source>
</evidence>
<dbReference type="GO" id="GO:0047661">
    <property type="term" value="F:amino-acid racemase activity"/>
    <property type="evidence" value="ECO:0007669"/>
    <property type="project" value="InterPro"/>
</dbReference>
<dbReference type="STRING" id="857265.WG78_07640"/>
<dbReference type="Gene3D" id="3.40.50.1860">
    <property type="match status" value="2"/>
</dbReference>
<comment type="similarity">
    <text evidence="1">Belongs to the aspartate/glutamate racemases family.</text>
</comment>
<dbReference type="PANTHER" id="PTHR21198">
    <property type="entry name" value="GLUTAMATE RACEMASE"/>
    <property type="match status" value="1"/>
</dbReference>
<dbReference type="PATRIC" id="fig|857265.3.peg.1564"/>
<sequence length="238" mass="25630">MRTLGLLGGMSWESTVSYYQTINRIVGQRLGAVHSARLLLHSVDFADIETLQRSGQWDEAGALLAAAAVKLQAAGAEGLVICANTMHKVAPIIEAAIDIPLLHIADCTAAAVAQAGLVKLGLLGTRYTMEQDFLHKPLRENGLQILVPDEDGRDVVHRIIYDELVKGIIEPTSRAIYQQEIATLTLQGAEGIILGCTEIGLLLTQADSALPLFDTAQLHAEYAARWMLREVSAPATAI</sequence>
<dbReference type="EMBL" id="LAQT01000005">
    <property type="protein sequence ID" value="KPC53698.1"/>
    <property type="molecule type" value="Genomic_DNA"/>
</dbReference>
<accession>A0A0N0XL05</accession>
<comment type="caution">
    <text evidence="3">The sequence shown here is derived from an EMBL/GenBank/DDBJ whole genome shotgun (WGS) entry which is preliminary data.</text>
</comment>
<dbReference type="RefSeq" id="WP_053937282.1">
    <property type="nucleotide sequence ID" value="NZ_LAQT01000005.1"/>
</dbReference>
<name>A0A0N0XL05_9NEIS</name>
<dbReference type="PROSITE" id="PS00924">
    <property type="entry name" value="ASP_GLU_RACEMASE_2"/>
    <property type="match status" value="1"/>
</dbReference>
<dbReference type="EC" id="5.1.1.-" evidence="3"/>
<keyword evidence="2 3" id="KW-0413">Isomerase</keyword>
<evidence type="ECO:0000256" key="2">
    <source>
        <dbReference type="ARBA" id="ARBA00023235"/>
    </source>
</evidence>
<gene>
    <name evidence="3" type="primary">racX</name>
    <name evidence="3" type="ORF">WG78_07640</name>
</gene>
<dbReference type="InterPro" id="IPR001920">
    <property type="entry name" value="Asp/Glu_race"/>
</dbReference>
<dbReference type="Pfam" id="PF01177">
    <property type="entry name" value="Asp_Glu_race"/>
    <property type="match status" value="1"/>
</dbReference>
<dbReference type="InterPro" id="IPR033134">
    <property type="entry name" value="Asp/Glu_racemase_AS_2"/>
</dbReference>
<protein>
    <submittedName>
        <fullName evidence="3">Putative amino-acid racemase</fullName>
        <ecNumber evidence="3">5.1.1.-</ecNumber>
    </submittedName>
</protein>
<dbReference type="PANTHER" id="PTHR21198:SF7">
    <property type="entry name" value="ASPARTATE-GLUTAMATE RACEMASE FAMILY"/>
    <property type="match status" value="1"/>
</dbReference>
<reference evidence="3 4" key="1">
    <citation type="submission" date="2015-07" db="EMBL/GenBank/DDBJ databases">
        <title>Draft genome sequence of the Amantichitinum ursilacus IGB-41, a new chitin-degrading bacterium.</title>
        <authorList>
            <person name="Kirstahler P."/>
            <person name="Guenther M."/>
            <person name="Grumaz C."/>
            <person name="Rupp S."/>
            <person name="Zibek S."/>
            <person name="Sohn K."/>
        </authorList>
    </citation>
    <scope>NUCLEOTIDE SEQUENCE [LARGE SCALE GENOMIC DNA]</scope>
    <source>
        <strain evidence="3 4">IGB-41</strain>
    </source>
</reference>
<dbReference type="Proteomes" id="UP000037939">
    <property type="component" value="Unassembled WGS sequence"/>
</dbReference>
<evidence type="ECO:0000256" key="1">
    <source>
        <dbReference type="ARBA" id="ARBA00007847"/>
    </source>
</evidence>
<dbReference type="AlphaFoldDB" id="A0A0N0XL05"/>